<gene>
    <name evidence="1" type="ORF">B0T20DRAFT_399867</name>
</gene>
<evidence type="ECO:0000313" key="2">
    <source>
        <dbReference type="Proteomes" id="UP001281003"/>
    </source>
</evidence>
<protein>
    <submittedName>
        <fullName evidence="1">Uncharacterized protein</fullName>
    </submittedName>
</protein>
<keyword evidence="2" id="KW-1185">Reference proteome</keyword>
<sequence length="194" mass="20626">MFKIASFPSFAAAFSTVSTGSLLSTFLLGATEGIAGYRAVSRCTESETAFSAVIATTSGCPRHIDMFLSTGRATKEGTSGNVSKRACWFDALFSSLSANKPYLGVPAAILWEQTDGFFDSALNVKKIIVVSITAPGSSLTSCNALSLNTTRYPHPISDPDYHQFEPAIGTSLRFDLRSHAGSLKRKGEPARATV</sequence>
<reference evidence="1" key="2">
    <citation type="submission" date="2023-07" db="EMBL/GenBank/DDBJ databases">
        <authorList>
            <consortium name="Lawrence Berkeley National Laboratory"/>
            <person name="Haridas S."/>
            <person name="Hensen N."/>
            <person name="Bonometti L."/>
            <person name="Westerberg I."/>
            <person name="Brannstrom I.O."/>
            <person name="Guillou S."/>
            <person name="Cros-Aarteil S."/>
            <person name="Calhoun S."/>
            <person name="Kuo A."/>
            <person name="Mondo S."/>
            <person name="Pangilinan J."/>
            <person name="Riley R."/>
            <person name="LaButti K."/>
            <person name="Andreopoulos B."/>
            <person name="Lipzen A."/>
            <person name="Chen C."/>
            <person name="Yanf M."/>
            <person name="Daum C."/>
            <person name="Ng V."/>
            <person name="Clum A."/>
            <person name="Steindorff A."/>
            <person name="Ohm R."/>
            <person name="Martin F."/>
            <person name="Silar P."/>
            <person name="Natvig D."/>
            <person name="Lalanne C."/>
            <person name="Gautier V."/>
            <person name="Ament-velasquez S.L."/>
            <person name="Kruys A."/>
            <person name="Hutchinson M.I."/>
            <person name="Powell A.J."/>
            <person name="Barry K."/>
            <person name="Miller A.N."/>
            <person name="Grigoriev I.V."/>
            <person name="Debuchy R."/>
            <person name="Gladieux P."/>
            <person name="Thoren M.H."/>
            <person name="Johannesson H."/>
        </authorList>
    </citation>
    <scope>NUCLEOTIDE SEQUENCE</scope>
    <source>
        <strain evidence="1">FGSC 1904</strain>
    </source>
</reference>
<accession>A0AAE0PNC3</accession>
<comment type="caution">
    <text evidence="1">The sequence shown here is derived from an EMBL/GenBank/DDBJ whole genome shotgun (WGS) entry which is preliminary data.</text>
</comment>
<dbReference type="AlphaFoldDB" id="A0AAE0PNC3"/>
<dbReference type="EMBL" id="JAUTDP010000001">
    <property type="protein sequence ID" value="KAK3403039.1"/>
    <property type="molecule type" value="Genomic_DNA"/>
</dbReference>
<evidence type="ECO:0000313" key="1">
    <source>
        <dbReference type="EMBL" id="KAK3403039.1"/>
    </source>
</evidence>
<dbReference type="Proteomes" id="UP001281003">
    <property type="component" value="Unassembled WGS sequence"/>
</dbReference>
<organism evidence="1 2">
    <name type="scientific">Sordaria brevicollis</name>
    <dbReference type="NCBI Taxonomy" id="83679"/>
    <lineage>
        <taxon>Eukaryota</taxon>
        <taxon>Fungi</taxon>
        <taxon>Dikarya</taxon>
        <taxon>Ascomycota</taxon>
        <taxon>Pezizomycotina</taxon>
        <taxon>Sordariomycetes</taxon>
        <taxon>Sordariomycetidae</taxon>
        <taxon>Sordariales</taxon>
        <taxon>Sordariaceae</taxon>
        <taxon>Sordaria</taxon>
    </lineage>
</organism>
<proteinExistence type="predicted"/>
<reference evidence="1" key="1">
    <citation type="journal article" date="2023" name="Mol. Phylogenet. Evol.">
        <title>Genome-scale phylogeny and comparative genomics of the fungal order Sordariales.</title>
        <authorList>
            <person name="Hensen N."/>
            <person name="Bonometti L."/>
            <person name="Westerberg I."/>
            <person name="Brannstrom I.O."/>
            <person name="Guillou S."/>
            <person name="Cros-Aarteil S."/>
            <person name="Calhoun S."/>
            <person name="Haridas S."/>
            <person name="Kuo A."/>
            <person name="Mondo S."/>
            <person name="Pangilinan J."/>
            <person name="Riley R."/>
            <person name="LaButti K."/>
            <person name="Andreopoulos B."/>
            <person name="Lipzen A."/>
            <person name="Chen C."/>
            <person name="Yan M."/>
            <person name="Daum C."/>
            <person name="Ng V."/>
            <person name="Clum A."/>
            <person name="Steindorff A."/>
            <person name="Ohm R.A."/>
            <person name="Martin F."/>
            <person name="Silar P."/>
            <person name="Natvig D.O."/>
            <person name="Lalanne C."/>
            <person name="Gautier V."/>
            <person name="Ament-Velasquez S.L."/>
            <person name="Kruys A."/>
            <person name="Hutchinson M.I."/>
            <person name="Powell A.J."/>
            <person name="Barry K."/>
            <person name="Miller A.N."/>
            <person name="Grigoriev I.V."/>
            <person name="Debuchy R."/>
            <person name="Gladieux P."/>
            <person name="Hiltunen Thoren M."/>
            <person name="Johannesson H."/>
        </authorList>
    </citation>
    <scope>NUCLEOTIDE SEQUENCE</scope>
    <source>
        <strain evidence="1">FGSC 1904</strain>
    </source>
</reference>
<name>A0AAE0PNC3_SORBR</name>